<gene>
    <name evidence="2" type="ORF">R3P38DRAFT_3250383</name>
</gene>
<dbReference type="EMBL" id="JAWWNJ010000001">
    <property type="protein sequence ID" value="KAK7064866.1"/>
    <property type="molecule type" value="Genomic_DNA"/>
</dbReference>
<sequence length="1067" mass="117945">MSFPLGPCQLSPLSNTPFSRWVTVSAFANMRRVRTVNFLPVGPVLRQAALAFKLYGGLSFFFHPLLIHSKAVIDNARTVCQQQGCGRPYLAHAPLATGVTPPTPAVTSRPAAAQVARRSGPSTSCAALNSSAFYRAASDEFFSSAMVPARAGAATPWGTQVPQAMTADARRRKAAMYHTPFGPSVGAQFPRGAHRAYSAGTRTGSSQQVIRPPPSLKPVKFMIWPVFINLTSNYDLSWDPVYAPLFVKNHDGRLLGNEDAQFFAHAQKLSLIFTFPVPVDANGQEDRDYVFHQSLDTCIKEHMSQHGLLFTGPTDPTSESLVSSSQDNDVEEAMQVTRYEWLVLAPGNKPRTNANRKLSIAGVNWYDFKMSSLGSRPWGSLPDPFTPNGKIFFIGKSLASIGCLNRAKRGPIMGRLLYSSSLRPHMCFGLRFLHTNGEIEGEITCQPNCTTVPAAQTLEEEEEEAPTPLFLEGAVDSDQEDEQMREALALSLRDNIPMTLSSSTPGAGPSHRPLPRVPIPALRPRSISWSPPPATRQRLLSHTDSPAPQIASSQPVSVEGWADAMGELLGSYTFRVTAPTTEVAVTALSGHFASFYGAPPLVFTNDHTRRASIESRDPLGPFTQNHSFGRSIGDGVSQTALSELVRDIFSDSNVWQICGGMHVIKPLPLGVLPSDEYLWRVRVCGYVCRLYVVRLHELPPSLSIPFAYAALAGEEAFYDNNPSLQSLLSEAQLEAIRTWPQSIQEFALRSKEPYLQQLAIEHFDKQAEEMAALDSGTYNNMLEIFYRRVVFGFATPLVKSLEFVTFRDTFNGPISDSPHCTLAQSFGKSLQRLLPKMAGNRLKSVEDLIERFSYTSCGVADVTPAQRYTDLKPDEEKYKLAFNRYLRGHGRADHRAISASALSEAELAIDPQDPLIRSLMFLMSTKGTRTLPPNGGLIEMTFVEKFHGDQVDPAKADASQNSDHWLDYITPVLTRTCFDTVEIPLSIAVPLLKEELPNDLTTVTDFDGWQYILYRPYTKYAEFGGVLWFVPTLCIELFVSRCCPDCLLCHEQHNIQSVPLAQDLRHA</sequence>
<dbReference type="AlphaFoldDB" id="A0AAW0EK54"/>
<feature type="region of interest" description="Disordered" evidence="1">
    <location>
        <begin position="523"/>
        <end position="554"/>
    </location>
</feature>
<comment type="caution">
    <text evidence="2">The sequence shown here is derived from an EMBL/GenBank/DDBJ whole genome shotgun (WGS) entry which is preliminary data.</text>
</comment>
<keyword evidence="3" id="KW-1185">Reference proteome</keyword>
<protein>
    <submittedName>
        <fullName evidence="2">Uncharacterized protein</fullName>
    </submittedName>
</protein>
<evidence type="ECO:0000313" key="3">
    <source>
        <dbReference type="Proteomes" id="UP001362999"/>
    </source>
</evidence>
<accession>A0AAW0EK54</accession>
<evidence type="ECO:0000256" key="1">
    <source>
        <dbReference type="SAM" id="MobiDB-lite"/>
    </source>
</evidence>
<proteinExistence type="predicted"/>
<dbReference type="Proteomes" id="UP001362999">
    <property type="component" value="Unassembled WGS sequence"/>
</dbReference>
<feature type="compositionally biased region" description="Polar residues" evidence="1">
    <location>
        <begin position="538"/>
        <end position="554"/>
    </location>
</feature>
<name>A0AAW0EK54_9AGAR</name>
<reference evidence="2 3" key="1">
    <citation type="journal article" date="2024" name="J Genomics">
        <title>Draft genome sequencing and assembly of Favolaschia claudopus CIRM-BRFM 2984 isolated from oak limbs.</title>
        <authorList>
            <person name="Navarro D."/>
            <person name="Drula E."/>
            <person name="Chaduli D."/>
            <person name="Cazenave R."/>
            <person name="Ahrendt S."/>
            <person name="Wang J."/>
            <person name="Lipzen A."/>
            <person name="Daum C."/>
            <person name="Barry K."/>
            <person name="Grigoriev I.V."/>
            <person name="Favel A."/>
            <person name="Rosso M.N."/>
            <person name="Martin F."/>
        </authorList>
    </citation>
    <scope>NUCLEOTIDE SEQUENCE [LARGE SCALE GENOMIC DNA]</scope>
    <source>
        <strain evidence="2 3">CIRM-BRFM 2984</strain>
    </source>
</reference>
<organism evidence="2 3">
    <name type="scientific">Favolaschia claudopus</name>
    <dbReference type="NCBI Taxonomy" id="2862362"/>
    <lineage>
        <taxon>Eukaryota</taxon>
        <taxon>Fungi</taxon>
        <taxon>Dikarya</taxon>
        <taxon>Basidiomycota</taxon>
        <taxon>Agaricomycotina</taxon>
        <taxon>Agaricomycetes</taxon>
        <taxon>Agaricomycetidae</taxon>
        <taxon>Agaricales</taxon>
        <taxon>Marasmiineae</taxon>
        <taxon>Mycenaceae</taxon>
        <taxon>Favolaschia</taxon>
    </lineage>
</organism>
<evidence type="ECO:0000313" key="2">
    <source>
        <dbReference type="EMBL" id="KAK7064866.1"/>
    </source>
</evidence>